<gene>
    <name evidence="5 9" type="primary">recX</name>
    <name evidence="9" type="ORF">GCM10012289_19090</name>
</gene>
<keyword evidence="10" id="KW-1185">Reference proteome</keyword>
<comment type="similarity">
    <text evidence="2 5">Belongs to the RecX family.</text>
</comment>
<dbReference type="HAMAP" id="MF_01114">
    <property type="entry name" value="RecX"/>
    <property type="match status" value="1"/>
</dbReference>
<accession>A0A918DHU8</accession>
<comment type="function">
    <text evidence="5">Modulates RecA activity.</text>
</comment>
<dbReference type="InterPro" id="IPR036388">
    <property type="entry name" value="WH-like_DNA-bd_sf"/>
</dbReference>
<dbReference type="Pfam" id="PF21981">
    <property type="entry name" value="RecX_HTH3"/>
    <property type="match status" value="1"/>
</dbReference>
<evidence type="ECO:0000259" key="7">
    <source>
        <dbReference type="Pfam" id="PF21981"/>
    </source>
</evidence>
<dbReference type="InterPro" id="IPR003783">
    <property type="entry name" value="Regulatory_RecX"/>
</dbReference>
<dbReference type="GO" id="GO:0005737">
    <property type="term" value="C:cytoplasm"/>
    <property type="evidence" value="ECO:0007669"/>
    <property type="project" value="UniProtKB-SubCell"/>
</dbReference>
<comment type="subcellular location">
    <subcellularLocation>
        <location evidence="1 5">Cytoplasm</location>
    </subcellularLocation>
</comment>
<evidence type="ECO:0000256" key="2">
    <source>
        <dbReference type="ARBA" id="ARBA00009695"/>
    </source>
</evidence>
<dbReference type="Gene3D" id="1.10.10.10">
    <property type="entry name" value="Winged helix-like DNA-binding domain superfamily/Winged helix DNA-binding domain"/>
    <property type="match status" value="3"/>
</dbReference>
<evidence type="ECO:0000259" key="6">
    <source>
        <dbReference type="Pfam" id="PF02631"/>
    </source>
</evidence>
<keyword evidence="4 5" id="KW-0963">Cytoplasm</keyword>
<dbReference type="PANTHER" id="PTHR33602:SF1">
    <property type="entry name" value="REGULATORY PROTEIN RECX FAMILY PROTEIN"/>
    <property type="match status" value="1"/>
</dbReference>
<dbReference type="Pfam" id="PF21982">
    <property type="entry name" value="RecX_HTH1"/>
    <property type="match status" value="1"/>
</dbReference>
<dbReference type="InterPro" id="IPR053924">
    <property type="entry name" value="RecX_HTH_2nd"/>
</dbReference>
<evidence type="ECO:0000256" key="4">
    <source>
        <dbReference type="ARBA" id="ARBA00022490"/>
    </source>
</evidence>
<dbReference type="InterPro" id="IPR053926">
    <property type="entry name" value="RecX_HTH_1st"/>
</dbReference>
<proteinExistence type="inferred from homology"/>
<feature type="domain" description="RecX second three-helical" evidence="6">
    <location>
        <begin position="48"/>
        <end position="88"/>
    </location>
</feature>
<protein>
    <recommendedName>
        <fullName evidence="3 5">Regulatory protein RecX</fullName>
    </recommendedName>
</protein>
<evidence type="ECO:0000256" key="3">
    <source>
        <dbReference type="ARBA" id="ARBA00018111"/>
    </source>
</evidence>
<dbReference type="PANTHER" id="PTHR33602">
    <property type="entry name" value="REGULATORY PROTEIN RECX FAMILY PROTEIN"/>
    <property type="match status" value="1"/>
</dbReference>
<dbReference type="Proteomes" id="UP000646523">
    <property type="component" value="Unassembled WGS sequence"/>
</dbReference>
<reference evidence="9" key="2">
    <citation type="submission" date="2020-09" db="EMBL/GenBank/DDBJ databases">
        <authorList>
            <person name="Sun Q."/>
            <person name="Zhou Y."/>
        </authorList>
    </citation>
    <scope>NUCLEOTIDE SEQUENCE</scope>
    <source>
        <strain evidence="9">CGMCC 4.7368</strain>
    </source>
</reference>
<name>A0A918DHU8_9ACTN</name>
<organism evidence="9 10">
    <name type="scientific">Nonomuraea cavernae</name>
    <dbReference type="NCBI Taxonomy" id="2045107"/>
    <lineage>
        <taxon>Bacteria</taxon>
        <taxon>Bacillati</taxon>
        <taxon>Actinomycetota</taxon>
        <taxon>Actinomycetes</taxon>
        <taxon>Streptosporangiales</taxon>
        <taxon>Streptosporangiaceae</taxon>
        <taxon>Nonomuraea</taxon>
    </lineage>
</organism>
<evidence type="ECO:0000259" key="8">
    <source>
        <dbReference type="Pfam" id="PF21982"/>
    </source>
</evidence>
<feature type="domain" description="RecX first three-helical" evidence="8">
    <location>
        <begin position="2"/>
        <end position="40"/>
    </location>
</feature>
<dbReference type="GO" id="GO:0006282">
    <property type="term" value="P:regulation of DNA repair"/>
    <property type="evidence" value="ECO:0007669"/>
    <property type="project" value="UniProtKB-UniRule"/>
</dbReference>
<dbReference type="EMBL" id="BMNH01000004">
    <property type="protein sequence ID" value="GGO66039.1"/>
    <property type="molecule type" value="Genomic_DNA"/>
</dbReference>
<feature type="domain" description="RecX third three-helical" evidence="7">
    <location>
        <begin position="95"/>
        <end position="142"/>
    </location>
</feature>
<evidence type="ECO:0000313" key="9">
    <source>
        <dbReference type="EMBL" id="GGO66039.1"/>
    </source>
</evidence>
<dbReference type="Pfam" id="PF02631">
    <property type="entry name" value="RecX_HTH2"/>
    <property type="match status" value="1"/>
</dbReference>
<evidence type="ECO:0000256" key="1">
    <source>
        <dbReference type="ARBA" id="ARBA00004496"/>
    </source>
</evidence>
<dbReference type="AlphaFoldDB" id="A0A918DHU8"/>
<evidence type="ECO:0000256" key="5">
    <source>
        <dbReference type="HAMAP-Rule" id="MF_01114"/>
    </source>
</evidence>
<sequence length="158" mass="17694">MARAICLRLLTMAPKTRAQLAEALRKRDVPDEAAEAVLDRFSELGLINDEAFAEAWVDSRHHGRGLAKRALAAELRHRGVDSETVNEAVERLDPDQELETARRLVGRKLSGTRHLDSQARTRRLAGMLARKGYPPGLAFRVIREALEQEGVEVEDDFS</sequence>
<evidence type="ECO:0000313" key="10">
    <source>
        <dbReference type="Proteomes" id="UP000646523"/>
    </source>
</evidence>
<comment type="caution">
    <text evidence="9">The sequence shown here is derived from an EMBL/GenBank/DDBJ whole genome shotgun (WGS) entry which is preliminary data.</text>
</comment>
<dbReference type="InterPro" id="IPR053925">
    <property type="entry name" value="RecX_HTH_3rd"/>
</dbReference>
<reference evidence="9" key="1">
    <citation type="journal article" date="2014" name="Int. J. Syst. Evol. Microbiol.">
        <title>Complete genome sequence of Corynebacterium casei LMG S-19264T (=DSM 44701T), isolated from a smear-ripened cheese.</title>
        <authorList>
            <consortium name="US DOE Joint Genome Institute (JGI-PGF)"/>
            <person name="Walter F."/>
            <person name="Albersmeier A."/>
            <person name="Kalinowski J."/>
            <person name="Ruckert C."/>
        </authorList>
    </citation>
    <scope>NUCLEOTIDE SEQUENCE</scope>
    <source>
        <strain evidence="9">CGMCC 4.7368</strain>
    </source>
</reference>